<gene>
    <name evidence="1" type="ORF">V6N11_023020</name>
</gene>
<dbReference type="EMBL" id="JBBPBN010000005">
    <property type="protein sequence ID" value="KAK9038131.1"/>
    <property type="molecule type" value="Genomic_DNA"/>
</dbReference>
<accession>A0ABR2TKY7</accession>
<sequence length="235" mass="26335">MVKPVRQKNMVLLAFRVSPPVHPDIKRTSRPRAALVPREVRRLAWSGSFEGTEPVSPRVSFTGHIHCQIKQKRGVSVSLRKPSSPLAQALAEQIKRKVLSVRKHGYESDALVASETCPSLDVFYLEAEQSAPSLQQMRQICMGRSTLSDRDRREEKRGYGFDVSNVQEAADIVAPSLQQMKQFCNGRSRLSDFDWMKRGHESDSDAPSLGEMRQFCKGRSSTLSGFDGRAGAECR</sequence>
<dbReference type="Proteomes" id="UP001396334">
    <property type="component" value="Unassembled WGS sequence"/>
</dbReference>
<keyword evidence="2" id="KW-1185">Reference proteome</keyword>
<evidence type="ECO:0000313" key="1">
    <source>
        <dbReference type="EMBL" id="KAK9038131.1"/>
    </source>
</evidence>
<organism evidence="1 2">
    <name type="scientific">Hibiscus sabdariffa</name>
    <name type="common">roselle</name>
    <dbReference type="NCBI Taxonomy" id="183260"/>
    <lineage>
        <taxon>Eukaryota</taxon>
        <taxon>Viridiplantae</taxon>
        <taxon>Streptophyta</taxon>
        <taxon>Embryophyta</taxon>
        <taxon>Tracheophyta</taxon>
        <taxon>Spermatophyta</taxon>
        <taxon>Magnoliopsida</taxon>
        <taxon>eudicotyledons</taxon>
        <taxon>Gunneridae</taxon>
        <taxon>Pentapetalae</taxon>
        <taxon>rosids</taxon>
        <taxon>malvids</taxon>
        <taxon>Malvales</taxon>
        <taxon>Malvaceae</taxon>
        <taxon>Malvoideae</taxon>
        <taxon>Hibiscus</taxon>
    </lineage>
</organism>
<dbReference type="PANTHER" id="PTHR34779">
    <property type="entry name" value="OS09G0542900 PROTEIN"/>
    <property type="match status" value="1"/>
</dbReference>
<name>A0ABR2TKY7_9ROSI</name>
<dbReference type="InterPro" id="IPR038796">
    <property type="entry name" value="At1g76070-like"/>
</dbReference>
<dbReference type="PANTHER" id="PTHR34779:SF10">
    <property type="entry name" value="SYRINGOLIDE-INDUCED PROTEIN 14-1-1"/>
    <property type="match status" value="1"/>
</dbReference>
<comment type="caution">
    <text evidence="1">The sequence shown here is derived from an EMBL/GenBank/DDBJ whole genome shotgun (WGS) entry which is preliminary data.</text>
</comment>
<proteinExistence type="predicted"/>
<protein>
    <submittedName>
        <fullName evidence="1">Uncharacterized protein</fullName>
    </submittedName>
</protein>
<evidence type="ECO:0000313" key="2">
    <source>
        <dbReference type="Proteomes" id="UP001396334"/>
    </source>
</evidence>
<reference evidence="1 2" key="1">
    <citation type="journal article" date="2024" name="G3 (Bethesda)">
        <title>Genome assembly of Hibiscus sabdariffa L. provides insights into metabolisms of medicinal natural products.</title>
        <authorList>
            <person name="Kim T."/>
        </authorList>
    </citation>
    <scope>NUCLEOTIDE SEQUENCE [LARGE SCALE GENOMIC DNA]</scope>
    <source>
        <strain evidence="1">TK-2024</strain>
        <tissue evidence="1">Old leaves</tissue>
    </source>
</reference>